<accession>F2JTE6</accession>
<dbReference type="Gene3D" id="1.20.5.2950">
    <property type="match status" value="1"/>
</dbReference>
<name>F2JTE6_MARM1</name>
<reference evidence="2 3" key="1">
    <citation type="journal article" date="2012" name="Stand. Genomic Sci.">
        <title>Complete genome sequence of the melanogenic marine bacterium Marinomonas mediterranea type strain (MMB-1(T)).</title>
        <authorList>
            <person name="Lucas-Elio P."/>
            <person name="Goodwin L."/>
            <person name="Woyke T."/>
            <person name="Pitluck S."/>
            <person name="Nolan M."/>
            <person name="Kyrpides N.C."/>
            <person name="Detter J.C."/>
            <person name="Copeland A."/>
            <person name="Teshima H."/>
            <person name="Bruce D."/>
            <person name="Detter C."/>
            <person name="Tapia R."/>
            <person name="Han S."/>
            <person name="Land M.L."/>
            <person name="Ivanova N."/>
            <person name="Mikhailova N."/>
            <person name="Johnston A.W."/>
            <person name="Sanchez-Amat A."/>
        </authorList>
    </citation>
    <scope>NUCLEOTIDE SEQUENCE [LARGE SCALE GENOMIC DNA]</scope>
    <source>
        <strain evidence="3">ATCC 700492 / JCM 21426 / NBRC 103028 / MMB-1</strain>
    </source>
</reference>
<organism evidence="2 3">
    <name type="scientific">Marinomonas mediterranea (strain ATCC 700492 / JCM 21426 / NBRC 103028 / MMB-1)</name>
    <dbReference type="NCBI Taxonomy" id="717774"/>
    <lineage>
        <taxon>Bacteria</taxon>
        <taxon>Pseudomonadati</taxon>
        <taxon>Pseudomonadota</taxon>
        <taxon>Gammaproteobacteria</taxon>
        <taxon>Oceanospirillales</taxon>
        <taxon>Oceanospirillaceae</taxon>
        <taxon>Marinomonas</taxon>
    </lineage>
</organism>
<dbReference type="EMBL" id="CP002583">
    <property type="protein sequence ID" value="ADZ90364.1"/>
    <property type="molecule type" value="Genomic_DNA"/>
</dbReference>
<dbReference type="Proteomes" id="UP000001062">
    <property type="component" value="Chromosome"/>
</dbReference>
<dbReference type="STRING" id="717774.Marme_1089"/>
<proteinExistence type="predicted"/>
<dbReference type="KEGG" id="mme:Marme_1089"/>
<dbReference type="HOGENOM" id="CLU_1141502_0_0_6"/>
<gene>
    <name evidence="2" type="ordered locus">Marme_1089</name>
</gene>
<evidence type="ECO:0000313" key="3">
    <source>
        <dbReference type="Proteomes" id="UP000001062"/>
    </source>
</evidence>
<sequence>MNHFVKHSISLDSYSLDRNLISRKDTENLSRSKDIIAEAEEQAQREAERIIQSAQEEARQIIEQAETHAQAQMHNMKERIEIEAWESIQCLLEEIKRESHLVWDEIEQHANFVVNNVLSRVLSTMSSGEKIATLVAKTVTMHRDKSPATLYCSPVVLTEVEAALQTDMTELINVSADATMQEDEIKLVSGMGEFYANWQTIKKAVVGDDSEFLDSESLNSTGVDSAELSSTVVDNTELDRTGG</sequence>
<keyword evidence="1" id="KW-0175">Coiled coil</keyword>
<dbReference type="RefSeq" id="WP_013660269.1">
    <property type="nucleotide sequence ID" value="NC_015276.1"/>
</dbReference>
<dbReference type="InterPro" id="IPR009335">
    <property type="entry name" value="T3SS_HrpE/ATPase_suE"/>
</dbReference>
<evidence type="ECO:0000256" key="1">
    <source>
        <dbReference type="SAM" id="Coils"/>
    </source>
</evidence>
<dbReference type="PATRIC" id="fig|717774.3.peg.1130"/>
<evidence type="ECO:0008006" key="4">
    <source>
        <dbReference type="Google" id="ProtNLM"/>
    </source>
</evidence>
<dbReference type="AlphaFoldDB" id="F2JTE6"/>
<dbReference type="Pfam" id="PF06188">
    <property type="entry name" value="HrpE"/>
    <property type="match status" value="1"/>
</dbReference>
<keyword evidence="3" id="KW-1185">Reference proteome</keyword>
<evidence type="ECO:0000313" key="2">
    <source>
        <dbReference type="EMBL" id="ADZ90364.1"/>
    </source>
</evidence>
<feature type="coiled-coil region" evidence="1">
    <location>
        <begin position="29"/>
        <end position="71"/>
    </location>
</feature>
<protein>
    <recommendedName>
        <fullName evidence="4">Type III secretion apparatus protein, HrpE/YscL family</fullName>
    </recommendedName>
</protein>